<dbReference type="EMBL" id="JBCLYO010000001">
    <property type="protein sequence ID" value="KAL0096417.1"/>
    <property type="molecule type" value="Genomic_DNA"/>
</dbReference>
<evidence type="ECO:0000256" key="1">
    <source>
        <dbReference type="SAM" id="MobiDB-lite"/>
    </source>
</evidence>
<evidence type="ECO:0000313" key="3">
    <source>
        <dbReference type="Proteomes" id="UP001448207"/>
    </source>
</evidence>
<sequence>MKWLSNEDEDSSQDEQSLSPVTLEFFSQHKEDEKASIPRPNEPAQSATEPEDPVAIIELVQPSELPTKKSPLQKDAETNSVPSDTDFKSTSEALIKKLLQLSSPRLDIKIVSVLQLEGMMDLFMSHITRLNPDKPKINIESLTLLEKVDLAAHERDLEDLKATKRSYHAMELLCGNSANHFWVQDSRFQVIVSNLLDIFLSNSDGNLNHFGNIFQHFVRRHPCSMLDFVIIKKQSSRFFDLLLPYIIQGPVVDSILSLLFVRDIDSETEKKRGKAHQKLQEMGFLEWLVDAIQVKDHPQFAEAAQELLLRVIEETSQVDNGGALLKSLQSEGGPVIIDTLVKLIMGQKPSKERSMNINVLKLLVKSGTLTTRASTLSQPVQGPLYAISAHTQKLLAKHMSELCSVVVSDRNSLSTKMHPLTTSDLELLQVIHLTLMHAEDTTQLLEAMTPAFWKILVNSFFEKSSSNIYHTFFFRLFYLVLNIGHEPTLLLIIRKQKLLTRLVDVYTDKDHHTDNRGFILLILNYLRLMADVNHTSLIHRIVTSHPRFQEFLPTLRAETLVQTQANANWKLDSCPRPPPHIGPSPPIRSAPFSPYSATLPLMGGAGDHDETWSCGIDLGSDFAYCLGFDQDIKPDGTETPVGHLSRRGSVHSSSGDSTQSEDSRPASPNDYHHDVIPGFVFESLTPEEAPTTKKKKKKKKEEKE</sequence>
<dbReference type="Proteomes" id="UP001448207">
    <property type="component" value="Unassembled WGS sequence"/>
</dbReference>
<organism evidence="2 3">
    <name type="scientific">Phycomyces blakesleeanus</name>
    <dbReference type="NCBI Taxonomy" id="4837"/>
    <lineage>
        <taxon>Eukaryota</taxon>
        <taxon>Fungi</taxon>
        <taxon>Fungi incertae sedis</taxon>
        <taxon>Mucoromycota</taxon>
        <taxon>Mucoromycotina</taxon>
        <taxon>Mucoromycetes</taxon>
        <taxon>Mucorales</taxon>
        <taxon>Phycomycetaceae</taxon>
        <taxon>Phycomyces</taxon>
    </lineage>
</organism>
<feature type="compositionally biased region" description="Acidic residues" evidence="1">
    <location>
        <begin position="1"/>
        <end position="13"/>
    </location>
</feature>
<reference evidence="2 3" key="1">
    <citation type="submission" date="2024-04" db="EMBL/GenBank/DDBJ databases">
        <title>Symmetric and asymmetric DNA N6-adenine methylation regulates different biological responses in Mucorales.</title>
        <authorList>
            <consortium name="Lawrence Berkeley National Laboratory"/>
            <person name="Lax C."/>
            <person name="Mondo S.J."/>
            <person name="Osorio-Concepcion M."/>
            <person name="Muszewska A."/>
            <person name="Corrochano-Luque M."/>
            <person name="Gutierrez G."/>
            <person name="Riley R."/>
            <person name="Lipzen A."/>
            <person name="Guo J."/>
            <person name="Hundley H."/>
            <person name="Amirebrahimi M."/>
            <person name="Ng V."/>
            <person name="Lorenzo-Gutierrez D."/>
            <person name="Binder U."/>
            <person name="Yang J."/>
            <person name="Song Y."/>
            <person name="Canovas D."/>
            <person name="Navarro E."/>
            <person name="Freitag M."/>
            <person name="Gabaldon T."/>
            <person name="Grigoriev I.V."/>
            <person name="Corrochano L.M."/>
            <person name="Nicolas F.E."/>
            <person name="Garre V."/>
        </authorList>
    </citation>
    <scope>NUCLEOTIDE SEQUENCE [LARGE SCALE GENOMIC DNA]</scope>
    <source>
        <strain evidence="2 3">L51</strain>
    </source>
</reference>
<evidence type="ECO:0000313" key="2">
    <source>
        <dbReference type="EMBL" id="KAL0096417.1"/>
    </source>
</evidence>
<proteinExistence type="predicted"/>
<feature type="compositionally biased region" description="Basic residues" evidence="1">
    <location>
        <begin position="692"/>
        <end position="704"/>
    </location>
</feature>
<keyword evidence="3" id="KW-1185">Reference proteome</keyword>
<feature type="region of interest" description="Disordered" evidence="1">
    <location>
        <begin position="1"/>
        <end position="86"/>
    </location>
</feature>
<gene>
    <name evidence="2" type="ORF">J3Q64DRAFT_1843932</name>
</gene>
<name>A0ABR3BC56_PHYBL</name>
<feature type="region of interest" description="Disordered" evidence="1">
    <location>
        <begin position="636"/>
        <end position="704"/>
    </location>
</feature>
<comment type="caution">
    <text evidence="2">The sequence shown here is derived from an EMBL/GenBank/DDBJ whole genome shotgun (WGS) entry which is preliminary data.</text>
</comment>
<evidence type="ECO:0008006" key="4">
    <source>
        <dbReference type="Google" id="ProtNLM"/>
    </source>
</evidence>
<protein>
    <recommendedName>
        <fullName evidence="4">Serine/threonine-protein phosphatase 4 regulatory subunit 3-like central domain-containing protein</fullName>
    </recommendedName>
</protein>
<feature type="compositionally biased region" description="Basic and acidic residues" evidence="1">
    <location>
        <begin position="27"/>
        <end position="36"/>
    </location>
</feature>
<accession>A0ABR3BC56</accession>